<feature type="compositionally biased region" description="Polar residues" evidence="1">
    <location>
        <begin position="414"/>
        <end position="425"/>
    </location>
</feature>
<dbReference type="Gene3D" id="1.10.510.10">
    <property type="entry name" value="Transferase(Phosphotransferase) domain 1"/>
    <property type="match status" value="1"/>
</dbReference>
<feature type="region of interest" description="Disordered" evidence="1">
    <location>
        <begin position="42"/>
        <end position="71"/>
    </location>
</feature>
<protein>
    <recommendedName>
        <fullName evidence="2">Protein kinase domain-containing protein</fullName>
    </recommendedName>
</protein>
<feature type="domain" description="Protein kinase" evidence="2">
    <location>
        <begin position="9"/>
        <end position="318"/>
    </location>
</feature>
<dbReference type="InterPro" id="IPR050235">
    <property type="entry name" value="CK1_Ser-Thr_kinase"/>
</dbReference>
<proteinExistence type="predicted"/>
<dbReference type="InterPro" id="IPR011009">
    <property type="entry name" value="Kinase-like_dom_sf"/>
</dbReference>
<dbReference type="SMART" id="SM00220">
    <property type="entry name" value="S_TKc"/>
    <property type="match status" value="1"/>
</dbReference>
<name>A0ABR2JLP4_9EUKA</name>
<evidence type="ECO:0000259" key="2">
    <source>
        <dbReference type="PROSITE" id="PS50011"/>
    </source>
</evidence>
<feature type="region of interest" description="Disordered" evidence="1">
    <location>
        <begin position="408"/>
        <end position="480"/>
    </location>
</feature>
<feature type="compositionally biased region" description="Basic residues" evidence="1">
    <location>
        <begin position="46"/>
        <end position="61"/>
    </location>
</feature>
<evidence type="ECO:0000313" key="4">
    <source>
        <dbReference type="Proteomes" id="UP001470230"/>
    </source>
</evidence>
<feature type="compositionally biased region" description="Low complexity" evidence="1">
    <location>
        <begin position="439"/>
        <end position="453"/>
    </location>
</feature>
<dbReference type="PROSITE" id="PS50011">
    <property type="entry name" value="PROTEIN_KINASE_DOM"/>
    <property type="match status" value="1"/>
</dbReference>
<accession>A0ABR2JLP4</accession>
<dbReference type="EMBL" id="JAPFFF010000011">
    <property type="protein sequence ID" value="KAK8878612.1"/>
    <property type="molecule type" value="Genomic_DNA"/>
</dbReference>
<evidence type="ECO:0000256" key="1">
    <source>
        <dbReference type="SAM" id="MobiDB-lite"/>
    </source>
</evidence>
<dbReference type="SUPFAM" id="SSF56112">
    <property type="entry name" value="Protein kinase-like (PK-like)"/>
    <property type="match status" value="1"/>
</dbReference>
<dbReference type="PANTHER" id="PTHR11909">
    <property type="entry name" value="CASEIN KINASE-RELATED"/>
    <property type="match status" value="1"/>
</dbReference>
<comment type="caution">
    <text evidence="3">The sequence shown here is derived from an EMBL/GenBank/DDBJ whole genome shotgun (WGS) entry which is preliminary data.</text>
</comment>
<dbReference type="Pfam" id="PF00069">
    <property type="entry name" value="Pkinase"/>
    <property type="match status" value="1"/>
</dbReference>
<dbReference type="InterPro" id="IPR000719">
    <property type="entry name" value="Prot_kinase_dom"/>
</dbReference>
<reference evidence="3 4" key="1">
    <citation type="submission" date="2024-04" db="EMBL/GenBank/DDBJ databases">
        <title>Tritrichomonas musculus Genome.</title>
        <authorList>
            <person name="Alves-Ferreira E."/>
            <person name="Grigg M."/>
            <person name="Lorenzi H."/>
            <person name="Galac M."/>
        </authorList>
    </citation>
    <scope>NUCLEOTIDE SEQUENCE [LARGE SCALE GENOMIC DNA]</scope>
    <source>
        <strain evidence="3 4">EAF2021</strain>
    </source>
</reference>
<keyword evidence="4" id="KW-1185">Reference proteome</keyword>
<organism evidence="3 4">
    <name type="scientific">Tritrichomonas musculus</name>
    <dbReference type="NCBI Taxonomy" id="1915356"/>
    <lineage>
        <taxon>Eukaryota</taxon>
        <taxon>Metamonada</taxon>
        <taxon>Parabasalia</taxon>
        <taxon>Tritrichomonadida</taxon>
        <taxon>Tritrichomonadidae</taxon>
        <taxon>Tritrichomonas</taxon>
    </lineage>
</organism>
<gene>
    <name evidence="3" type="ORF">M9Y10_005392</name>
</gene>
<dbReference type="Proteomes" id="UP001470230">
    <property type="component" value="Unassembled WGS sequence"/>
</dbReference>
<evidence type="ECO:0000313" key="3">
    <source>
        <dbReference type="EMBL" id="KAK8878612.1"/>
    </source>
</evidence>
<sequence length="480" mass="54907">MNIPIPKNYILRNVICSGSHSSIASASKNGSNECFAIKSQPYPQKGQKHQGHHRSHRHSHHHSSDDDNQISSSEAITNTLFSKKKSTLRREAKLYKMVAGAPGFPMYKHFISNREGEHLILELLGPNLSTLIKENIQSDSNHIARLSLKTILQIADQVLLRLQYFHLKGYVHGDIKPENIAIGKFPNSNQFHLIDLSLAKRYINKQNGEHLPFSDKHNIQGSLVFSSINAQRGLKISRRDDLESLGYLLVYLLTGSLPWLYYSSLKDVLYSKMNTPVKYLCEGLPPEFENFINSTRCLSYTDQPDYSYYRQLFRDLFIKKGYIYDYVYDWSTIDKRKTTIPIVASFSQTIPQNSVNLITLQSKKNRKAYPKSVTPYHEMLMQSSTHQRAADAMINTYNHCNSDHFPHDFDDDNLSQPSQPSQCNDDNSKLLHTKNASDSQKQSRLLLSSNNSRKSQKHTAPSSSRLLLNYRGNPKNISKQ</sequence>